<name>A0ABS8UZQ2_DATST</name>
<protein>
    <submittedName>
        <fullName evidence="1">Uncharacterized protein</fullName>
    </submittedName>
</protein>
<sequence length="54" mass="5842">MSGLSDDEECTILLEISGLRLRDVSVSVRSEVRKRIAEEGANTVQKGIAATHLS</sequence>
<reference evidence="1 2" key="1">
    <citation type="journal article" date="2021" name="BMC Genomics">
        <title>Datura genome reveals duplications of psychoactive alkaloid biosynthetic genes and high mutation rate following tissue culture.</title>
        <authorList>
            <person name="Rajewski A."/>
            <person name="Carter-House D."/>
            <person name="Stajich J."/>
            <person name="Litt A."/>
        </authorList>
    </citation>
    <scope>NUCLEOTIDE SEQUENCE [LARGE SCALE GENOMIC DNA]</scope>
    <source>
        <strain evidence="1">AR-01</strain>
    </source>
</reference>
<feature type="non-terminal residue" evidence="1">
    <location>
        <position position="54"/>
    </location>
</feature>
<evidence type="ECO:0000313" key="2">
    <source>
        <dbReference type="Proteomes" id="UP000823775"/>
    </source>
</evidence>
<comment type="caution">
    <text evidence="1">The sequence shown here is derived from an EMBL/GenBank/DDBJ whole genome shotgun (WGS) entry which is preliminary data.</text>
</comment>
<evidence type="ECO:0000313" key="1">
    <source>
        <dbReference type="EMBL" id="MCD9640333.1"/>
    </source>
</evidence>
<keyword evidence="2" id="KW-1185">Reference proteome</keyword>
<gene>
    <name evidence="1" type="ORF">HAX54_025609</name>
</gene>
<dbReference type="EMBL" id="JACEIK010003106">
    <property type="protein sequence ID" value="MCD9640333.1"/>
    <property type="molecule type" value="Genomic_DNA"/>
</dbReference>
<dbReference type="Proteomes" id="UP000823775">
    <property type="component" value="Unassembled WGS sequence"/>
</dbReference>
<accession>A0ABS8UZQ2</accession>
<proteinExistence type="predicted"/>
<organism evidence="1 2">
    <name type="scientific">Datura stramonium</name>
    <name type="common">Jimsonweed</name>
    <name type="synonym">Common thornapple</name>
    <dbReference type="NCBI Taxonomy" id="4076"/>
    <lineage>
        <taxon>Eukaryota</taxon>
        <taxon>Viridiplantae</taxon>
        <taxon>Streptophyta</taxon>
        <taxon>Embryophyta</taxon>
        <taxon>Tracheophyta</taxon>
        <taxon>Spermatophyta</taxon>
        <taxon>Magnoliopsida</taxon>
        <taxon>eudicotyledons</taxon>
        <taxon>Gunneridae</taxon>
        <taxon>Pentapetalae</taxon>
        <taxon>asterids</taxon>
        <taxon>lamiids</taxon>
        <taxon>Solanales</taxon>
        <taxon>Solanaceae</taxon>
        <taxon>Solanoideae</taxon>
        <taxon>Datureae</taxon>
        <taxon>Datura</taxon>
    </lineage>
</organism>